<dbReference type="EMBL" id="CAJVPJ010000545">
    <property type="protein sequence ID" value="CAG8535816.1"/>
    <property type="molecule type" value="Genomic_DNA"/>
</dbReference>
<evidence type="ECO:0000256" key="14">
    <source>
        <dbReference type="ARBA" id="ARBA00023136"/>
    </source>
</evidence>
<comment type="pathway">
    <text evidence="3">Protein modification; protein glycosylation.</text>
</comment>
<dbReference type="EC" id="2.7.8.15" evidence="5"/>
<comment type="cofactor">
    <cofactor evidence="1">
        <name>Mg(2+)</name>
        <dbReference type="ChEBI" id="CHEBI:18420"/>
    </cofactor>
</comment>
<evidence type="ECO:0000256" key="16">
    <source>
        <dbReference type="ARBA" id="ARBA00033238"/>
    </source>
</evidence>
<comment type="similarity">
    <text evidence="4">Belongs to the glycosyltransferase 4 family.</text>
</comment>
<comment type="catalytic activity">
    <reaction evidence="18">
        <text>a di-trans,poly-cis-dolichyl phosphate + UDP-N-acetyl-alpha-D-glucosamine = an N-acetyl-alpha-D-glucosaminyl-diphospho-di-trans,poly-cis-dolichol + UMP</text>
        <dbReference type="Rhea" id="RHEA:13289"/>
        <dbReference type="Rhea" id="RHEA-COMP:19498"/>
        <dbReference type="Rhea" id="RHEA-COMP:19507"/>
        <dbReference type="ChEBI" id="CHEBI:57683"/>
        <dbReference type="ChEBI" id="CHEBI:57705"/>
        <dbReference type="ChEBI" id="CHEBI:57865"/>
        <dbReference type="ChEBI" id="CHEBI:58427"/>
        <dbReference type="EC" id="2.7.8.15"/>
    </reaction>
    <physiologicalReaction direction="left-to-right" evidence="18">
        <dbReference type="Rhea" id="RHEA:13290"/>
    </physiologicalReaction>
</comment>
<evidence type="ECO:0000256" key="10">
    <source>
        <dbReference type="ARBA" id="ARBA00022723"/>
    </source>
</evidence>
<sequence length="420" mass="47177">MLSLTAFLTVASTIIVALVIIFNTVHDPLTASIGFGILGGSTTWLIIPMLTESFLNAKRTGRDAHKLTKPILPESMGVIAATVYLICLFLFIPFPFMDYFTGQHILSRKEPFHTPTFPHNKLGEFLSALLSLQSMILLGFADDVFDIRWRYKLLLPTIASVPILINYYVGSGETHISVPIPLRFIFGQILDLGPLYYVYMGMMAVFCTNSINIMAGINGVEVGQSLVIATSIAANDLLFLNAFDQTVETHLFSLFFLIPFIGVTIGLMIHNWFPARVFVGDTYCYFAGMTFAVVSVLGHFSKTLLLFFIPQIFNFIYSAPQLFKLVDCPRHRMPDFNPRTNKLEYSTVRLEQPLSPVSSIVIKLFTLLRLVEIKHEKEEIVVNNFTLLNLILLKFGPMHERTLASISPPALRRALARLAR</sequence>
<dbReference type="PANTHER" id="PTHR10571:SF0">
    <property type="entry name" value="UDP-N-ACETYLGLUCOSAMINE--DOLICHYL-PHOSPHATE N-ACETYLGLUCOSAMINEPHOSPHOTRANSFERASE"/>
    <property type="match status" value="1"/>
</dbReference>
<dbReference type="PANTHER" id="PTHR10571">
    <property type="entry name" value="UDP-N-ACETYLGLUCOSAMINE--DOLICHYL-PHOSPHATE N-ACETYLGLUCOSAMINEPHOSPHOTRANSFERASE"/>
    <property type="match status" value="1"/>
</dbReference>
<keyword evidence="10" id="KW-0479">Metal-binding</keyword>
<keyword evidence="13 19" id="KW-1133">Transmembrane helix</keyword>
<evidence type="ECO:0000313" key="21">
    <source>
        <dbReference type="Proteomes" id="UP000789572"/>
    </source>
</evidence>
<evidence type="ECO:0000256" key="4">
    <source>
        <dbReference type="ARBA" id="ARBA00009317"/>
    </source>
</evidence>
<protein>
    <recommendedName>
        <fullName evidence="6">UDP-N-acetylglucosamine--dolichyl-phosphate N-acetylglucosaminephosphotransferase</fullName>
        <ecNumber evidence="5">2.7.8.15</ecNumber>
    </recommendedName>
    <alternativeName>
        <fullName evidence="15">GlcNAc-1-P transferase</fullName>
    </alternativeName>
    <alternativeName>
        <fullName evidence="16">N-acetylglucosamine-1-phosphate transferase</fullName>
    </alternativeName>
</protein>
<feature type="transmembrane region" description="Helical" evidence="19">
    <location>
        <begin position="31"/>
        <end position="50"/>
    </location>
</feature>
<evidence type="ECO:0000256" key="8">
    <source>
        <dbReference type="ARBA" id="ARBA00022679"/>
    </source>
</evidence>
<evidence type="ECO:0000256" key="5">
    <source>
        <dbReference type="ARBA" id="ARBA00013225"/>
    </source>
</evidence>
<feature type="transmembrane region" description="Helical" evidence="19">
    <location>
        <begin position="153"/>
        <end position="169"/>
    </location>
</feature>
<dbReference type="GO" id="GO:0006488">
    <property type="term" value="P:dolichol-linked oligosaccharide biosynthetic process"/>
    <property type="evidence" value="ECO:0007669"/>
    <property type="project" value="InterPro"/>
</dbReference>
<dbReference type="GO" id="GO:0005789">
    <property type="term" value="C:endoplasmic reticulum membrane"/>
    <property type="evidence" value="ECO:0007669"/>
    <property type="project" value="UniProtKB-SubCell"/>
</dbReference>
<keyword evidence="9 19" id="KW-0812">Transmembrane</keyword>
<keyword evidence="11" id="KW-0256">Endoplasmic reticulum</keyword>
<feature type="transmembrane region" description="Helical" evidence="19">
    <location>
        <begin position="71"/>
        <end position="92"/>
    </location>
</feature>
<reference evidence="20" key="1">
    <citation type="submission" date="2021-06" db="EMBL/GenBank/DDBJ databases">
        <authorList>
            <person name="Kallberg Y."/>
            <person name="Tangrot J."/>
            <person name="Rosling A."/>
        </authorList>
    </citation>
    <scope>NUCLEOTIDE SEQUENCE</scope>
    <source>
        <strain evidence="20">IA702</strain>
    </source>
</reference>
<keyword evidence="21" id="KW-1185">Reference proteome</keyword>
<evidence type="ECO:0000256" key="3">
    <source>
        <dbReference type="ARBA" id="ARBA00004922"/>
    </source>
</evidence>
<proteinExistence type="inferred from homology"/>
<dbReference type="OrthoDB" id="10262326at2759"/>
<evidence type="ECO:0000256" key="12">
    <source>
        <dbReference type="ARBA" id="ARBA00022842"/>
    </source>
</evidence>
<feature type="transmembrane region" description="Helical" evidence="19">
    <location>
        <begin position="7"/>
        <end position="25"/>
    </location>
</feature>
<name>A0A9N9APR9_9GLOM</name>
<evidence type="ECO:0000256" key="13">
    <source>
        <dbReference type="ARBA" id="ARBA00022989"/>
    </source>
</evidence>
<dbReference type="GO" id="GO:0016757">
    <property type="term" value="F:glycosyltransferase activity"/>
    <property type="evidence" value="ECO:0007669"/>
    <property type="project" value="UniProtKB-KW"/>
</dbReference>
<dbReference type="InterPro" id="IPR033895">
    <property type="entry name" value="GPT"/>
</dbReference>
<organism evidence="20 21">
    <name type="scientific">Paraglomus occultum</name>
    <dbReference type="NCBI Taxonomy" id="144539"/>
    <lineage>
        <taxon>Eukaryota</taxon>
        <taxon>Fungi</taxon>
        <taxon>Fungi incertae sedis</taxon>
        <taxon>Mucoromycota</taxon>
        <taxon>Glomeromycotina</taxon>
        <taxon>Glomeromycetes</taxon>
        <taxon>Paraglomerales</taxon>
        <taxon>Paraglomeraceae</taxon>
        <taxon>Paraglomus</taxon>
    </lineage>
</organism>
<evidence type="ECO:0000256" key="6">
    <source>
        <dbReference type="ARBA" id="ARBA00017659"/>
    </source>
</evidence>
<feature type="transmembrane region" description="Helical" evidence="19">
    <location>
        <begin position="249"/>
        <end position="270"/>
    </location>
</feature>
<keyword evidence="12" id="KW-0460">Magnesium</keyword>
<feature type="transmembrane region" description="Helical" evidence="19">
    <location>
        <begin position="196"/>
        <end position="214"/>
    </location>
</feature>
<comment type="function">
    <text evidence="17">UDP-N-acetylglucosamine--dolichyl-phosphate N-acetylglucosaminephosphotransferase that operates in the biosynthetic pathway of dolichol-linked oligosaccharides, the glycan precursors employed in protein asparagine (N)-glycosylation. The assembly of dolichol-linked oligosaccharides begins on the cytosolic side of the endoplasmic reticulum membrane and finishes in its lumen. The sequential addition of sugars to dolichol pyrophosphate produces dolichol-linked oligosaccharides containing fourteen sugars, including two GlcNAcs, nine mannoses and three glucoses. Once assembled, the oligosaccharide is transferred from the lipid to nascent proteins by oligosaccharyltransferases. Catalyzes the initial step of dolichol-linked oligosaccharide biosynthesis, transfering GlcNAc-1-P from cytosolic UDP-GlcNAc onto the carrier lipid dolichyl phosphate (P-dolichol), yielding GlcNAc-P-P-dolichol embedded in the cytoplasmic leaflet of the endoplasmic reticulum membrane.</text>
</comment>
<dbReference type="GO" id="GO:0046872">
    <property type="term" value="F:metal ion binding"/>
    <property type="evidence" value="ECO:0007669"/>
    <property type="project" value="UniProtKB-KW"/>
</dbReference>
<dbReference type="InterPro" id="IPR000715">
    <property type="entry name" value="Glycosyl_transferase_4"/>
</dbReference>
<evidence type="ECO:0000256" key="17">
    <source>
        <dbReference type="ARBA" id="ARBA00044717"/>
    </source>
</evidence>
<dbReference type="Pfam" id="PF00953">
    <property type="entry name" value="Glycos_transf_4"/>
    <property type="match status" value="1"/>
</dbReference>
<evidence type="ECO:0000256" key="2">
    <source>
        <dbReference type="ARBA" id="ARBA00004477"/>
    </source>
</evidence>
<keyword evidence="7" id="KW-0328">Glycosyltransferase</keyword>
<comment type="subcellular location">
    <subcellularLocation>
        <location evidence="2">Endoplasmic reticulum membrane</location>
        <topology evidence="2">Multi-pass membrane protein</topology>
    </subcellularLocation>
</comment>
<feature type="transmembrane region" description="Helical" evidence="19">
    <location>
        <begin position="282"/>
        <end position="298"/>
    </location>
</feature>
<evidence type="ECO:0000256" key="18">
    <source>
        <dbReference type="ARBA" id="ARBA00045078"/>
    </source>
</evidence>
<comment type="caution">
    <text evidence="20">The sequence shown here is derived from an EMBL/GenBank/DDBJ whole genome shotgun (WGS) entry which is preliminary data.</text>
</comment>
<evidence type="ECO:0000256" key="9">
    <source>
        <dbReference type="ARBA" id="ARBA00022692"/>
    </source>
</evidence>
<keyword evidence="8" id="KW-0808">Transferase</keyword>
<dbReference type="GO" id="GO:0003975">
    <property type="term" value="F:UDP-N-acetylglucosamine-dolichyl-phosphate N-acetylglucosaminephosphotransferase activity"/>
    <property type="evidence" value="ECO:0007669"/>
    <property type="project" value="UniProtKB-EC"/>
</dbReference>
<keyword evidence="14 19" id="KW-0472">Membrane</keyword>
<dbReference type="AlphaFoldDB" id="A0A9N9APR9"/>
<evidence type="ECO:0000256" key="1">
    <source>
        <dbReference type="ARBA" id="ARBA00001946"/>
    </source>
</evidence>
<evidence type="ECO:0000256" key="7">
    <source>
        <dbReference type="ARBA" id="ARBA00022676"/>
    </source>
</evidence>
<evidence type="ECO:0000256" key="19">
    <source>
        <dbReference type="SAM" id="Phobius"/>
    </source>
</evidence>
<evidence type="ECO:0000256" key="11">
    <source>
        <dbReference type="ARBA" id="ARBA00022824"/>
    </source>
</evidence>
<gene>
    <name evidence="20" type="ORF">POCULU_LOCUS4286</name>
</gene>
<dbReference type="Proteomes" id="UP000789572">
    <property type="component" value="Unassembled WGS sequence"/>
</dbReference>
<accession>A0A9N9APR9</accession>
<evidence type="ECO:0000256" key="15">
    <source>
        <dbReference type="ARBA" id="ARBA00029567"/>
    </source>
</evidence>
<feature type="transmembrane region" description="Helical" evidence="19">
    <location>
        <begin position="122"/>
        <end position="141"/>
    </location>
</feature>
<dbReference type="CDD" id="cd06855">
    <property type="entry name" value="GT_GPT_euk"/>
    <property type="match status" value="1"/>
</dbReference>
<evidence type="ECO:0000313" key="20">
    <source>
        <dbReference type="EMBL" id="CAG8535816.1"/>
    </source>
</evidence>